<dbReference type="OrthoDB" id="9806522at2"/>
<dbReference type="Pfam" id="PF01545">
    <property type="entry name" value="Cation_efflux"/>
    <property type="match status" value="1"/>
</dbReference>
<dbReference type="EMBL" id="WNZW01000002">
    <property type="protein sequence ID" value="MUG45446.1"/>
    <property type="molecule type" value="Genomic_DNA"/>
</dbReference>
<keyword evidence="4 7" id="KW-0812">Transmembrane</keyword>
<dbReference type="InterPro" id="IPR058533">
    <property type="entry name" value="Cation_efflux_TM"/>
</dbReference>
<dbReference type="PANTHER" id="PTHR43840:SF15">
    <property type="entry name" value="MITOCHONDRIAL METAL TRANSPORTER 1-RELATED"/>
    <property type="match status" value="1"/>
</dbReference>
<evidence type="ECO:0000256" key="2">
    <source>
        <dbReference type="ARBA" id="ARBA00008114"/>
    </source>
</evidence>
<feature type="domain" description="Cation efflux protein transmembrane" evidence="8">
    <location>
        <begin position="13"/>
        <end position="212"/>
    </location>
</feature>
<organism evidence="10 11">
    <name type="scientific">Paenibacillus woosongensis</name>
    <dbReference type="NCBI Taxonomy" id="307580"/>
    <lineage>
        <taxon>Bacteria</taxon>
        <taxon>Bacillati</taxon>
        <taxon>Bacillota</taxon>
        <taxon>Bacilli</taxon>
        <taxon>Bacillales</taxon>
        <taxon>Paenibacillaceae</taxon>
        <taxon>Paenibacillus</taxon>
    </lineage>
</organism>
<dbReference type="Proteomes" id="UP000447876">
    <property type="component" value="Unassembled WGS sequence"/>
</dbReference>
<gene>
    <name evidence="10" type="ORF">GNP95_10585</name>
</gene>
<comment type="subcellular location">
    <subcellularLocation>
        <location evidence="1">Membrane</location>
        <topology evidence="1">Multi-pass membrane protein</topology>
    </subcellularLocation>
</comment>
<evidence type="ECO:0000256" key="5">
    <source>
        <dbReference type="ARBA" id="ARBA00022989"/>
    </source>
</evidence>
<dbReference type="InterPro" id="IPR036837">
    <property type="entry name" value="Cation_efflux_CTD_sf"/>
</dbReference>
<feature type="domain" description="Cation efflux protein cytoplasmic" evidence="9">
    <location>
        <begin position="222"/>
        <end position="297"/>
    </location>
</feature>
<dbReference type="AlphaFoldDB" id="A0A7X2Z225"/>
<evidence type="ECO:0000256" key="6">
    <source>
        <dbReference type="ARBA" id="ARBA00023136"/>
    </source>
</evidence>
<dbReference type="PANTHER" id="PTHR43840">
    <property type="entry name" value="MITOCHONDRIAL METAL TRANSPORTER 1-RELATED"/>
    <property type="match status" value="1"/>
</dbReference>
<dbReference type="GO" id="GO:0016020">
    <property type="term" value="C:membrane"/>
    <property type="evidence" value="ECO:0007669"/>
    <property type="project" value="UniProtKB-SubCell"/>
</dbReference>
<dbReference type="Gene3D" id="3.30.70.1350">
    <property type="entry name" value="Cation efflux protein, cytoplasmic domain"/>
    <property type="match status" value="1"/>
</dbReference>
<name>A0A7X2Z225_9BACL</name>
<feature type="transmembrane region" description="Helical" evidence="7">
    <location>
        <begin position="83"/>
        <end position="104"/>
    </location>
</feature>
<dbReference type="SUPFAM" id="SSF161111">
    <property type="entry name" value="Cation efflux protein transmembrane domain-like"/>
    <property type="match status" value="1"/>
</dbReference>
<dbReference type="InterPro" id="IPR050291">
    <property type="entry name" value="CDF_Transporter"/>
</dbReference>
<dbReference type="Pfam" id="PF16916">
    <property type="entry name" value="ZT_dimer"/>
    <property type="match status" value="1"/>
</dbReference>
<dbReference type="InterPro" id="IPR027469">
    <property type="entry name" value="Cation_efflux_TMD_sf"/>
</dbReference>
<proteinExistence type="inferred from homology"/>
<comment type="caution">
    <text evidence="10">The sequence shown here is derived from an EMBL/GenBank/DDBJ whole genome shotgun (WGS) entry which is preliminary data.</text>
</comment>
<dbReference type="RefSeq" id="WP_155610771.1">
    <property type="nucleotide sequence ID" value="NZ_WNZW01000002.1"/>
</dbReference>
<dbReference type="SUPFAM" id="SSF160240">
    <property type="entry name" value="Cation efflux protein cytoplasmic domain-like"/>
    <property type="match status" value="1"/>
</dbReference>
<evidence type="ECO:0000256" key="4">
    <source>
        <dbReference type="ARBA" id="ARBA00022692"/>
    </source>
</evidence>
<reference evidence="10 11" key="1">
    <citation type="submission" date="2019-11" db="EMBL/GenBank/DDBJ databases">
        <title>Draft genome sequences of five Paenibacillus species of dairy origin.</title>
        <authorList>
            <person name="Olajide A.M."/>
            <person name="Chen S."/>
            <person name="Lapointe G."/>
        </authorList>
    </citation>
    <scope>NUCLEOTIDE SEQUENCE [LARGE SCALE GENOMIC DNA]</scope>
    <source>
        <strain evidence="10 11">12CR55</strain>
    </source>
</reference>
<dbReference type="InterPro" id="IPR002524">
    <property type="entry name" value="Cation_efflux"/>
</dbReference>
<protein>
    <submittedName>
        <fullName evidence="10">Cation diffusion facilitator family transporter</fullName>
    </submittedName>
</protein>
<evidence type="ECO:0000313" key="11">
    <source>
        <dbReference type="Proteomes" id="UP000447876"/>
    </source>
</evidence>
<sequence length="319" mass="34478">MIRERAVPSDSAVWLGTANNVILAVFKGVIGLLFDSRALLVDALYSAADAAAGIAEKVQLPQSVRQRLRLGDGAGGRMKAEPLAAIFFAVFLFMGVLQMGGASVSTMVTGKVVAPGFMAGVAIVVSIALREIVFQLQYRQNLKKPGNASKSFIEMHRHSLYTSIIVLLGIFGAMTGEAWDIPLLLYADPAASIVVACLVLWKGYRLIVGAVYSQEEGKSKAEDKSAFIETVQRVHGVITVDELKLHGSGHYISVAVIISVNPRISVLEANHIANRAKILLMNRFSQVSDVSIQVMPYDPGYPYKSNYEGSNNDLPTLLQ</sequence>
<evidence type="ECO:0000256" key="1">
    <source>
        <dbReference type="ARBA" id="ARBA00004141"/>
    </source>
</evidence>
<dbReference type="NCBIfam" id="TIGR01297">
    <property type="entry name" value="CDF"/>
    <property type="match status" value="1"/>
</dbReference>
<evidence type="ECO:0000259" key="8">
    <source>
        <dbReference type="Pfam" id="PF01545"/>
    </source>
</evidence>
<evidence type="ECO:0000256" key="7">
    <source>
        <dbReference type="SAM" id="Phobius"/>
    </source>
</evidence>
<comment type="similarity">
    <text evidence="2">Belongs to the cation diffusion facilitator (CDF) transporter (TC 2.A.4) family.</text>
</comment>
<feature type="transmembrane region" description="Helical" evidence="7">
    <location>
        <begin position="116"/>
        <end position="138"/>
    </location>
</feature>
<evidence type="ECO:0000313" key="10">
    <source>
        <dbReference type="EMBL" id="MUG45446.1"/>
    </source>
</evidence>
<dbReference type="Gene3D" id="1.20.1510.10">
    <property type="entry name" value="Cation efflux protein transmembrane domain"/>
    <property type="match status" value="1"/>
</dbReference>
<evidence type="ECO:0000259" key="9">
    <source>
        <dbReference type="Pfam" id="PF16916"/>
    </source>
</evidence>
<keyword evidence="5 7" id="KW-1133">Transmembrane helix</keyword>
<dbReference type="GO" id="GO:0008324">
    <property type="term" value="F:monoatomic cation transmembrane transporter activity"/>
    <property type="evidence" value="ECO:0007669"/>
    <property type="project" value="InterPro"/>
</dbReference>
<keyword evidence="3" id="KW-0813">Transport</keyword>
<feature type="transmembrane region" description="Helical" evidence="7">
    <location>
        <begin position="159"/>
        <end position="175"/>
    </location>
</feature>
<dbReference type="InterPro" id="IPR027470">
    <property type="entry name" value="Cation_efflux_CTD"/>
</dbReference>
<evidence type="ECO:0000256" key="3">
    <source>
        <dbReference type="ARBA" id="ARBA00022448"/>
    </source>
</evidence>
<keyword evidence="6 7" id="KW-0472">Membrane</keyword>
<accession>A0A7X2Z225</accession>